<comment type="caution">
    <text evidence="10">The sequence shown here is derived from an EMBL/GenBank/DDBJ whole genome shotgun (WGS) entry which is preliminary data.</text>
</comment>
<proteinExistence type="inferred from homology"/>
<dbReference type="HAMAP" id="MF_00265">
    <property type="entry name" value="VapC_Nob1"/>
    <property type="match status" value="1"/>
</dbReference>
<keyword evidence="6 8" id="KW-0460">Magnesium</keyword>
<accession>A0A150PKY5</accession>
<comment type="function">
    <text evidence="8">Toxic component of a toxin-antitoxin (TA) system. An RNase.</text>
</comment>
<evidence type="ECO:0000313" key="11">
    <source>
        <dbReference type="Proteomes" id="UP000075604"/>
    </source>
</evidence>
<keyword evidence="2 8" id="KW-1277">Toxin-antitoxin system</keyword>
<dbReference type="GO" id="GO:0090729">
    <property type="term" value="F:toxin activity"/>
    <property type="evidence" value="ECO:0007669"/>
    <property type="project" value="UniProtKB-KW"/>
</dbReference>
<dbReference type="Proteomes" id="UP000075604">
    <property type="component" value="Unassembled WGS sequence"/>
</dbReference>
<dbReference type="SUPFAM" id="SSF88723">
    <property type="entry name" value="PIN domain-like"/>
    <property type="match status" value="1"/>
</dbReference>
<organism evidence="10 11">
    <name type="scientific">Sorangium cellulosum</name>
    <name type="common">Polyangium cellulosum</name>
    <dbReference type="NCBI Taxonomy" id="56"/>
    <lineage>
        <taxon>Bacteria</taxon>
        <taxon>Pseudomonadati</taxon>
        <taxon>Myxococcota</taxon>
        <taxon>Polyangia</taxon>
        <taxon>Polyangiales</taxon>
        <taxon>Polyangiaceae</taxon>
        <taxon>Sorangium</taxon>
    </lineage>
</organism>
<dbReference type="PANTHER" id="PTHR33653">
    <property type="entry name" value="RIBONUCLEASE VAPC2"/>
    <property type="match status" value="1"/>
</dbReference>
<evidence type="ECO:0000256" key="8">
    <source>
        <dbReference type="HAMAP-Rule" id="MF_00265"/>
    </source>
</evidence>
<dbReference type="AlphaFoldDB" id="A0A150PKY5"/>
<keyword evidence="8" id="KW-0800">Toxin</keyword>
<protein>
    <recommendedName>
        <fullName evidence="8">Ribonuclease VapC</fullName>
        <shortName evidence="8">RNase VapC</shortName>
        <ecNumber evidence="8">3.1.-.-</ecNumber>
    </recommendedName>
    <alternativeName>
        <fullName evidence="8">Toxin VapC</fullName>
    </alternativeName>
</protein>
<evidence type="ECO:0000259" key="9">
    <source>
        <dbReference type="Pfam" id="PF01850"/>
    </source>
</evidence>
<feature type="domain" description="PIN" evidence="9">
    <location>
        <begin position="4"/>
        <end position="127"/>
    </location>
</feature>
<reference evidence="10 11" key="1">
    <citation type="submission" date="2014-02" db="EMBL/GenBank/DDBJ databases">
        <title>The small core and large imbalanced accessory genome model reveals a collaborative survival strategy of Sorangium cellulosum strains in nature.</title>
        <authorList>
            <person name="Han K."/>
            <person name="Peng R."/>
            <person name="Blom J."/>
            <person name="Li Y.-Z."/>
        </authorList>
    </citation>
    <scope>NUCLEOTIDE SEQUENCE [LARGE SCALE GENOMIC DNA]</scope>
    <source>
        <strain evidence="10 11">So0157-18</strain>
    </source>
</reference>
<evidence type="ECO:0000256" key="6">
    <source>
        <dbReference type="ARBA" id="ARBA00022842"/>
    </source>
</evidence>
<dbReference type="InterPro" id="IPR029060">
    <property type="entry name" value="PIN-like_dom_sf"/>
</dbReference>
<dbReference type="PANTHER" id="PTHR33653:SF1">
    <property type="entry name" value="RIBONUCLEASE VAPC2"/>
    <property type="match status" value="1"/>
</dbReference>
<evidence type="ECO:0000256" key="5">
    <source>
        <dbReference type="ARBA" id="ARBA00022801"/>
    </source>
</evidence>
<dbReference type="Gene3D" id="3.40.50.1010">
    <property type="entry name" value="5'-nuclease"/>
    <property type="match status" value="1"/>
</dbReference>
<dbReference type="InterPro" id="IPR022907">
    <property type="entry name" value="VapC_family"/>
</dbReference>
<dbReference type="InterPro" id="IPR050556">
    <property type="entry name" value="Type_II_TA_system_RNase"/>
</dbReference>
<dbReference type="Pfam" id="PF01850">
    <property type="entry name" value="PIN"/>
    <property type="match status" value="1"/>
</dbReference>
<comment type="cofactor">
    <cofactor evidence="1 8">
        <name>Mg(2+)</name>
        <dbReference type="ChEBI" id="CHEBI:18420"/>
    </cofactor>
</comment>
<evidence type="ECO:0000313" key="10">
    <source>
        <dbReference type="EMBL" id="KYF56361.1"/>
    </source>
</evidence>
<dbReference type="GO" id="GO:0016787">
    <property type="term" value="F:hydrolase activity"/>
    <property type="evidence" value="ECO:0007669"/>
    <property type="project" value="UniProtKB-KW"/>
</dbReference>
<evidence type="ECO:0000256" key="1">
    <source>
        <dbReference type="ARBA" id="ARBA00001946"/>
    </source>
</evidence>
<keyword evidence="4 8" id="KW-0479">Metal-binding</keyword>
<evidence type="ECO:0000256" key="2">
    <source>
        <dbReference type="ARBA" id="ARBA00022649"/>
    </source>
</evidence>
<evidence type="ECO:0000256" key="3">
    <source>
        <dbReference type="ARBA" id="ARBA00022722"/>
    </source>
</evidence>
<dbReference type="GO" id="GO:0004540">
    <property type="term" value="F:RNA nuclease activity"/>
    <property type="evidence" value="ECO:0007669"/>
    <property type="project" value="InterPro"/>
</dbReference>
<dbReference type="CDD" id="cd18733">
    <property type="entry name" value="PIN_RfVapC1-like"/>
    <property type="match status" value="1"/>
</dbReference>
<keyword evidence="5 8" id="KW-0378">Hydrolase</keyword>
<dbReference type="InterPro" id="IPR002716">
    <property type="entry name" value="PIN_dom"/>
</dbReference>
<gene>
    <name evidence="8" type="primary">vapC</name>
    <name evidence="10" type="ORF">BE04_21345</name>
</gene>
<name>A0A150PKY5_SORCE</name>
<keyword evidence="3 8" id="KW-0540">Nuclease</keyword>
<dbReference type="GO" id="GO:0000287">
    <property type="term" value="F:magnesium ion binding"/>
    <property type="evidence" value="ECO:0007669"/>
    <property type="project" value="UniProtKB-UniRule"/>
</dbReference>
<evidence type="ECO:0000256" key="7">
    <source>
        <dbReference type="ARBA" id="ARBA00038093"/>
    </source>
</evidence>
<comment type="similarity">
    <text evidence="7 8">Belongs to the PINc/VapC protein family.</text>
</comment>
<feature type="binding site" evidence="8">
    <location>
        <position position="100"/>
    </location>
    <ligand>
        <name>Mg(2+)</name>
        <dbReference type="ChEBI" id="CHEBI:18420"/>
    </ligand>
</feature>
<dbReference type="EMBL" id="JELX01002156">
    <property type="protein sequence ID" value="KYF56361.1"/>
    <property type="molecule type" value="Genomic_DNA"/>
</dbReference>
<sequence>MGALIDSSVLIAAERGKLDFERVLRDHGDEPVAIATITASELLHGVHRAIEPAQRARREAFVERLLADLSLIPFDLVVARVHARLSAELAAKGSPVGAHDLLIAATALAVGYDVATRDDRSFPRIPGLRLLRW</sequence>
<dbReference type="EC" id="3.1.-.-" evidence="8"/>
<feature type="binding site" evidence="8">
    <location>
        <position position="6"/>
    </location>
    <ligand>
        <name>Mg(2+)</name>
        <dbReference type="ChEBI" id="CHEBI:18420"/>
    </ligand>
</feature>
<evidence type="ECO:0000256" key="4">
    <source>
        <dbReference type="ARBA" id="ARBA00022723"/>
    </source>
</evidence>